<dbReference type="PANTHER" id="PTHR21431:SF0">
    <property type="entry name" value="PREFOLDIN SUBUNIT 6"/>
    <property type="match status" value="1"/>
</dbReference>
<evidence type="ECO:0000256" key="1">
    <source>
        <dbReference type="ARBA" id="ARBA00008045"/>
    </source>
</evidence>
<gene>
    <name evidence="3" type="ORF">V6N11_047884</name>
</gene>
<comment type="similarity">
    <text evidence="1">Belongs to the prefoldin subunit beta family.</text>
</comment>
<dbReference type="SUPFAM" id="SSF46579">
    <property type="entry name" value="Prefoldin"/>
    <property type="match status" value="1"/>
</dbReference>
<keyword evidence="2" id="KW-0143">Chaperone</keyword>
<sequence length="270" mass="30801">MPCSSSSFLFLMIQLKDYISTLSENIKISDPLEEGCKLDPIVSEGQELDLLKEDANVYKLIGPVLVKQDLAEANANVRKRIEYISAELVSRRDAFDHLICDGFLKGYVRWIFHGERCDGSLPQTPTNVEEREFEHDIHNILHDMMAERVMNNDERHAQSVDPSTKLGEHNHRLQGDKFYGLLKASEDERQPGWLTVKHAKLRDLFDMGDASSFEKDGEPEQLSLDDSVDTSISSWIRNDVGADGFDVTQDMENENVEEDPINEQNREAIF</sequence>
<evidence type="ECO:0000256" key="2">
    <source>
        <dbReference type="ARBA" id="ARBA00023186"/>
    </source>
</evidence>
<organism evidence="3 4">
    <name type="scientific">Hibiscus sabdariffa</name>
    <name type="common">roselle</name>
    <dbReference type="NCBI Taxonomy" id="183260"/>
    <lineage>
        <taxon>Eukaryota</taxon>
        <taxon>Viridiplantae</taxon>
        <taxon>Streptophyta</taxon>
        <taxon>Embryophyta</taxon>
        <taxon>Tracheophyta</taxon>
        <taxon>Spermatophyta</taxon>
        <taxon>Magnoliopsida</taxon>
        <taxon>eudicotyledons</taxon>
        <taxon>Gunneridae</taxon>
        <taxon>Pentapetalae</taxon>
        <taxon>rosids</taxon>
        <taxon>malvids</taxon>
        <taxon>Malvales</taxon>
        <taxon>Malvaceae</taxon>
        <taxon>Malvoideae</taxon>
        <taxon>Hibiscus</taxon>
    </lineage>
</organism>
<keyword evidence="4" id="KW-1185">Reference proteome</keyword>
<dbReference type="EMBL" id="JBBPBN010000833">
    <property type="protein sequence ID" value="KAK8481931.1"/>
    <property type="molecule type" value="Genomic_DNA"/>
</dbReference>
<dbReference type="InterPro" id="IPR009053">
    <property type="entry name" value="Prefoldin"/>
</dbReference>
<reference evidence="3 4" key="1">
    <citation type="journal article" date="2024" name="G3 (Bethesda)">
        <title>Genome assembly of Hibiscus sabdariffa L. provides insights into metabolisms of medicinal natural products.</title>
        <authorList>
            <person name="Kim T."/>
        </authorList>
    </citation>
    <scope>NUCLEOTIDE SEQUENCE [LARGE SCALE GENOMIC DNA]</scope>
    <source>
        <strain evidence="3">TK-2024</strain>
        <tissue evidence="3">Old leaves</tissue>
    </source>
</reference>
<evidence type="ECO:0000313" key="3">
    <source>
        <dbReference type="EMBL" id="KAK8481931.1"/>
    </source>
</evidence>
<dbReference type="Pfam" id="PF01920">
    <property type="entry name" value="Prefoldin_2"/>
    <property type="match status" value="1"/>
</dbReference>
<accession>A0ABR1ZMS3</accession>
<dbReference type="Proteomes" id="UP001396334">
    <property type="component" value="Unassembled WGS sequence"/>
</dbReference>
<dbReference type="CDD" id="cd23161">
    <property type="entry name" value="Prefoldin_6"/>
    <property type="match status" value="1"/>
</dbReference>
<dbReference type="Gene3D" id="1.10.287.370">
    <property type="match status" value="1"/>
</dbReference>
<name>A0ABR1ZMS3_9ROSI</name>
<comment type="caution">
    <text evidence="3">The sequence shown here is derived from an EMBL/GenBank/DDBJ whole genome shotgun (WGS) entry which is preliminary data.</text>
</comment>
<proteinExistence type="inferred from homology"/>
<dbReference type="PANTHER" id="PTHR21431">
    <property type="entry name" value="PREFOLDIN SUBUNIT 6"/>
    <property type="match status" value="1"/>
</dbReference>
<dbReference type="InterPro" id="IPR002777">
    <property type="entry name" value="PFD_beta-like"/>
</dbReference>
<evidence type="ECO:0000313" key="4">
    <source>
        <dbReference type="Proteomes" id="UP001396334"/>
    </source>
</evidence>
<protein>
    <submittedName>
        <fullName evidence="3">Uncharacterized protein</fullName>
    </submittedName>
</protein>